<feature type="region of interest" description="Disordered" evidence="5">
    <location>
        <begin position="1"/>
        <end position="24"/>
    </location>
</feature>
<dbReference type="Gene3D" id="2.40.30.170">
    <property type="match status" value="1"/>
</dbReference>
<protein>
    <submittedName>
        <fullName evidence="8">HlyD family secretion protein</fullName>
    </submittedName>
</protein>
<keyword evidence="3 6" id="KW-1133">Transmembrane helix</keyword>
<feature type="compositionally biased region" description="Polar residues" evidence="5">
    <location>
        <begin position="1"/>
        <end position="17"/>
    </location>
</feature>
<feature type="domain" description="Multidrug resistance protein MdtA-like barrel-sandwich hybrid" evidence="7">
    <location>
        <begin position="68"/>
        <end position="249"/>
    </location>
</feature>
<dbReference type="Gene3D" id="2.40.50.100">
    <property type="match status" value="1"/>
</dbReference>
<dbReference type="GO" id="GO:0016020">
    <property type="term" value="C:membrane"/>
    <property type="evidence" value="ECO:0007669"/>
    <property type="project" value="UniProtKB-SubCell"/>
</dbReference>
<evidence type="ECO:0000256" key="5">
    <source>
        <dbReference type="SAM" id="MobiDB-lite"/>
    </source>
</evidence>
<dbReference type="SUPFAM" id="SSF111369">
    <property type="entry name" value="HlyD-like secretion proteins"/>
    <property type="match status" value="2"/>
</dbReference>
<dbReference type="EMBL" id="JAESVA010000002">
    <property type="protein sequence ID" value="MCB8879455.1"/>
    <property type="molecule type" value="Genomic_DNA"/>
</dbReference>
<sequence>MDSETDVPSTPSLTNPPAKTKIKTKTRDPVRRAVLGLLVLAAILFVYTVIADKLTPFSSEASVQAFLVRIAPEVSGRVDNVAVDDNSMVKTGDLLFQIDPSAYQIAVAQASARLAQVGQTLGASTAGVDTAQSRVAEALATRNNARDQAFRVLELVRRGVYSHARGDEAAVTLARAEAGLQGANSELERARLELGPSDANNPQLREALGGLERAKLDLVHTQVFAPGPGVVTNVQLAPGTFISAGQPALTFLDSRAIWITVMMRENSLEFIKAGTEASLVFDALPGRVYHARVESTGWGIGGTTAIDSTTGLLTQPRMNGDPRRFPVTLVLTSDYPGHLRYGSQATVLFYAHGNLVMNAIGAIVLRAYSLLTYLS</sequence>
<dbReference type="AlphaFoldDB" id="A0A963Z095"/>
<evidence type="ECO:0000256" key="2">
    <source>
        <dbReference type="ARBA" id="ARBA00022692"/>
    </source>
</evidence>
<evidence type="ECO:0000256" key="6">
    <source>
        <dbReference type="SAM" id="Phobius"/>
    </source>
</evidence>
<evidence type="ECO:0000313" key="8">
    <source>
        <dbReference type="EMBL" id="MCB8879455.1"/>
    </source>
</evidence>
<dbReference type="Pfam" id="PF25917">
    <property type="entry name" value="BSH_RND"/>
    <property type="match status" value="1"/>
</dbReference>
<feature type="transmembrane region" description="Helical" evidence="6">
    <location>
        <begin position="33"/>
        <end position="50"/>
    </location>
</feature>
<dbReference type="InterPro" id="IPR050739">
    <property type="entry name" value="MFP"/>
</dbReference>
<reference evidence="8 9" key="1">
    <citation type="journal article" date="2021" name="Microorganisms">
        <title>Acidisoma silvae sp. nov. and Acidisomacellulosilytica sp. nov., Two Acidophilic Bacteria Isolated from Decaying Wood, Hydrolyzing Cellulose and Producing Poly-3-hydroxybutyrate.</title>
        <authorList>
            <person name="Mieszkin S."/>
            <person name="Pouder E."/>
            <person name="Uroz S."/>
            <person name="Simon-Colin C."/>
            <person name="Alain K."/>
        </authorList>
    </citation>
    <scope>NUCLEOTIDE SEQUENCE [LARGE SCALE GENOMIC DNA]</scope>
    <source>
        <strain evidence="8 9">HW T5.17</strain>
    </source>
</reference>
<evidence type="ECO:0000256" key="4">
    <source>
        <dbReference type="ARBA" id="ARBA00023136"/>
    </source>
</evidence>
<dbReference type="PANTHER" id="PTHR30386:SF26">
    <property type="entry name" value="TRANSPORT PROTEIN COMB"/>
    <property type="match status" value="1"/>
</dbReference>
<evidence type="ECO:0000256" key="3">
    <source>
        <dbReference type="ARBA" id="ARBA00022989"/>
    </source>
</evidence>
<dbReference type="InterPro" id="IPR058625">
    <property type="entry name" value="MdtA-like_BSH"/>
</dbReference>
<keyword evidence="2 6" id="KW-0812">Transmembrane</keyword>
<gene>
    <name evidence="8" type="ORF">ACELLULO517_04365</name>
</gene>
<proteinExistence type="predicted"/>
<comment type="caution">
    <text evidence="8">The sequence shown here is derived from an EMBL/GenBank/DDBJ whole genome shotgun (WGS) entry which is preliminary data.</text>
</comment>
<dbReference type="PANTHER" id="PTHR30386">
    <property type="entry name" value="MEMBRANE FUSION SUBUNIT OF EMRAB-TOLC MULTIDRUG EFFLUX PUMP"/>
    <property type="match status" value="1"/>
</dbReference>
<keyword evidence="4 6" id="KW-0472">Membrane</keyword>
<evidence type="ECO:0000256" key="1">
    <source>
        <dbReference type="ARBA" id="ARBA00004167"/>
    </source>
</evidence>
<organism evidence="8 9">
    <name type="scientific">Acidisoma cellulosilyticum</name>
    <dbReference type="NCBI Taxonomy" id="2802395"/>
    <lineage>
        <taxon>Bacteria</taxon>
        <taxon>Pseudomonadati</taxon>
        <taxon>Pseudomonadota</taxon>
        <taxon>Alphaproteobacteria</taxon>
        <taxon>Acetobacterales</taxon>
        <taxon>Acidocellaceae</taxon>
        <taxon>Acidisoma</taxon>
    </lineage>
</organism>
<evidence type="ECO:0000259" key="7">
    <source>
        <dbReference type="Pfam" id="PF25917"/>
    </source>
</evidence>
<dbReference type="RefSeq" id="WP_227306091.1">
    <property type="nucleotide sequence ID" value="NZ_JAESVA010000002.1"/>
</dbReference>
<comment type="subcellular location">
    <subcellularLocation>
        <location evidence="1">Membrane</location>
        <topology evidence="1">Single-pass membrane protein</topology>
    </subcellularLocation>
</comment>
<accession>A0A963Z095</accession>
<evidence type="ECO:0000313" key="9">
    <source>
        <dbReference type="Proteomes" id="UP000721844"/>
    </source>
</evidence>
<name>A0A963Z095_9PROT</name>
<dbReference type="Proteomes" id="UP000721844">
    <property type="component" value="Unassembled WGS sequence"/>
</dbReference>
<keyword evidence="9" id="KW-1185">Reference proteome</keyword>